<dbReference type="EMBL" id="JAMPKX010000011">
    <property type="protein sequence ID" value="MEP0949270.1"/>
    <property type="molecule type" value="Genomic_DNA"/>
</dbReference>
<feature type="region of interest" description="Disordered" evidence="1">
    <location>
        <begin position="57"/>
        <end position="82"/>
    </location>
</feature>
<evidence type="ECO:0000313" key="3">
    <source>
        <dbReference type="Proteomes" id="UP001482513"/>
    </source>
</evidence>
<comment type="caution">
    <text evidence="2">The sequence shown here is derived from an EMBL/GenBank/DDBJ whole genome shotgun (WGS) entry which is preliminary data.</text>
</comment>
<gene>
    <name evidence="2" type="ORF">NC992_20490</name>
</gene>
<evidence type="ECO:0000256" key="1">
    <source>
        <dbReference type="SAM" id="MobiDB-lite"/>
    </source>
</evidence>
<evidence type="ECO:0000313" key="2">
    <source>
        <dbReference type="EMBL" id="MEP0949270.1"/>
    </source>
</evidence>
<protein>
    <submittedName>
        <fullName evidence="2">Resolvase</fullName>
    </submittedName>
</protein>
<feature type="compositionally biased region" description="Basic and acidic residues" evidence="1">
    <location>
        <begin position="66"/>
        <end position="82"/>
    </location>
</feature>
<dbReference type="RefSeq" id="WP_242021595.1">
    <property type="nucleotide sequence ID" value="NZ_JAMPKX010000011.1"/>
</dbReference>
<accession>A0ABV0K914</accession>
<keyword evidence="3" id="KW-1185">Reference proteome</keyword>
<proteinExistence type="predicted"/>
<name>A0ABV0K914_9CYAN</name>
<reference evidence="2 3" key="1">
    <citation type="submission" date="2022-04" db="EMBL/GenBank/DDBJ databases">
        <title>Positive selection, recombination, and allopatry shape intraspecific diversity of widespread and dominant cyanobacteria.</title>
        <authorList>
            <person name="Wei J."/>
            <person name="Shu W."/>
            <person name="Hu C."/>
        </authorList>
    </citation>
    <scope>NUCLEOTIDE SEQUENCE [LARGE SCALE GENOMIC DNA]</scope>
    <source>
        <strain evidence="2 3">DQ-A4</strain>
    </source>
</reference>
<sequence length="138" mass="15447">MIPDSPFVSNSADGASSASAYGWTGTAEDTGALLSVDAVQKYLNRSRASVYRYANTDSATLNPPYDKAKLNPEVRRDKDDPLEFRPQEVRRFAEEVLGLHPTIQVQPPEETLTHDLMRQMLQELRAIRLLLEERGSGE</sequence>
<organism evidence="2 3">
    <name type="scientific">Leptolyngbya subtilissima DQ-A4</name>
    <dbReference type="NCBI Taxonomy" id="2933933"/>
    <lineage>
        <taxon>Bacteria</taxon>
        <taxon>Bacillati</taxon>
        <taxon>Cyanobacteriota</taxon>
        <taxon>Cyanophyceae</taxon>
        <taxon>Leptolyngbyales</taxon>
        <taxon>Leptolyngbyaceae</taxon>
        <taxon>Leptolyngbya group</taxon>
        <taxon>Leptolyngbya</taxon>
    </lineage>
</organism>
<dbReference type="Proteomes" id="UP001482513">
    <property type="component" value="Unassembled WGS sequence"/>
</dbReference>